<proteinExistence type="inferred from homology"/>
<feature type="domain" description="YCII-related" evidence="2">
    <location>
        <begin position="1"/>
        <end position="113"/>
    </location>
</feature>
<dbReference type="EMBL" id="JBHSIU010000050">
    <property type="protein sequence ID" value="MFC5003292.1"/>
    <property type="molecule type" value="Genomic_DNA"/>
</dbReference>
<dbReference type="PANTHER" id="PTHR35174:SF3">
    <property type="entry name" value="BLL7171 PROTEIN"/>
    <property type="match status" value="1"/>
</dbReference>
<evidence type="ECO:0000256" key="1">
    <source>
        <dbReference type="ARBA" id="ARBA00007689"/>
    </source>
</evidence>
<gene>
    <name evidence="3" type="ORF">ACFPIJ_36360</name>
</gene>
<dbReference type="Proteomes" id="UP001595912">
    <property type="component" value="Unassembled WGS sequence"/>
</dbReference>
<dbReference type="Gene3D" id="3.30.70.1060">
    <property type="entry name" value="Dimeric alpha+beta barrel"/>
    <property type="match status" value="1"/>
</dbReference>
<name>A0ABV9W4W5_9ACTN</name>
<reference evidence="4" key="1">
    <citation type="journal article" date="2019" name="Int. J. Syst. Evol. Microbiol.">
        <title>The Global Catalogue of Microorganisms (GCM) 10K type strain sequencing project: providing services to taxonomists for standard genome sequencing and annotation.</title>
        <authorList>
            <consortium name="The Broad Institute Genomics Platform"/>
            <consortium name="The Broad Institute Genome Sequencing Center for Infectious Disease"/>
            <person name="Wu L."/>
            <person name="Ma J."/>
        </authorList>
    </citation>
    <scope>NUCLEOTIDE SEQUENCE [LARGE SCALE GENOMIC DNA]</scope>
    <source>
        <strain evidence="4">CGMCC 4.7152</strain>
    </source>
</reference>
<dbReference type="SUPFAM" id="SSF54909">
    <property type="entry name" value="Dimeric alpha+beta barrel"/>
    <property type="match status" value="1"/>
</dbReference>
<evidence type="ECO:0000313" key="3">
    <source>
        <dbReference type="EMBL" id="MFC5003292.1"/>
    </source>
</evidence>
<dbReference type="Pfam" id="PF03795">
    <property type="entry name" value="YCII"/>
    <property type="match status" value="1"/>
</dbReference>
<dbReference type="InterPro" id="IPR005545">
    <property type="entry name" value="YCII"/>
</dbReference>
<accession>A0ABV9W4W5</accession>
<dbReference type="PANTHER" id="PTHR35174">
    <property type="entry name" value="BLL7171 PROTEIN-RELATED"/>
    <property type="match status" value="1"/>
</dbReference>
<organism evidence="3 4">
    <name type="scientific">Dactylosporangium cerinum</name>
    <dbReference type="NCBI Taxonomy" id="1434730"/>
    <lineage>
        <taxon>Bacteria</taxon>
        <taxon>Bacillati</taxon>
        <taxon>Actinomycetota</taxon>
        <taxon>Actinomycetes</taxon>
        <taxon>Micromonosporales</taxon>
        <taxon>Micromonosporaceae</taxon>
        <taxon>Dactylosporangium</taxon>
    </lineage>
</organism>
<keyword evidence="4" id="KW-1185">Reference proteome</keyword>
<comment type="caution">
    <text evidence="3">The sequence shown here is derived from an EMBL/GenBank/DDBJ whole genome shotgun (WGS) entry which is preliminary data.</text>
</comment>
<sequence>MKFLLLIYMNPTAWESLTQEERDAVLTGHADYQKMLTETGEMVVTHALGEPEKSSVVRVRDGMLSETDGPYVESKEYMAGYYLIECADQARANQIAGMMPDAKFNAVEVRPIVFSSGPGA</sequence>
<protein>
    <submittedName>
        <fullName evidence="3">YciI family protein</fullName>
    </submittedName>
</protein>
<comment type="similarity">
    <text evidence="1">Belongs to the YciI family.</text>
</comment>
<evidence type="ECO:0000259" key="2">
    <source>
        <dbReference type="Pfam" id="PF03795"/>
    </source>
</evidence>
<dbReference type="RefSeq" id="WP_380122193.1">
    <property type="nucleotide sequence ID" value="NZ_JBHSIU010000050.1"/>
</dbReference>
<dbReference type="InterPro" id="IPR011008">
    <property type="entry name" value="Dimeric_a/b-barrel"/>
</dbReference>
<evidence type="ECO:0000313" key="4">
    <source>
        <dbReference type="Proteomes" id="UP001595912"/>
    </source>
</evidence>